<dbReference type="InterPro" id="IPR015425">
    <property type="entry name" value="FH2_Formin"/>
</dbReference>
<feature type="region of interest" description="Disordered" evidence="7">
    <location>
        <begin position="1"/>
        <end position="30"/>
    </location>
</feature>
<comment type="subcellular location">
    <subcellularLocation>
        <location evidence="1">Membrane</location>
        <topology evidence="1">Single-pass membrane protein</topology>
    </subcellularLocation>
</comment>
<sequence length="91" mass="10065">MRSGGPTLPPPPAPPGLFRQSAPVVGKNGAPLPKLKSLHWDKVRAAPNRRMVWDRIRSSSFELDEQMIESLFGYNAARCSAKHEEAQSRSP</sequence>
<evidence type="ECO:0000256" key="1">
    <source>
        <dbReference type="ARBA" id="ARBA00004167"/>
    </source>
</evidence>
<evidence type="ECO:0000313" key="10">
    <source>
        <dbReference type="Proteomes" id="UP000275267"/>
    </source>
</evidence>
<dbReference type="EMBL" id="PQIB02000015">
    <property type="protein sequence ID" value="RLM65550.1"/>
    <property type="molecule type" value="Genomic_DNA"/>
</dbReference>
<dbReference type="OrthoDB" id="1668162at2759"/>
<dbReference type="InterPro" id="IPR027643">
    <property type="entry name" value="Formin-like_plant"/>
</dbReference>
<comment type="caution">
    <text evidence="9">The sequence shown here is derived from an EMBL/GenBank/DDBJ whole genome shotgun (WGS) entry which is preliminary data.</text>
</comment>
<dbReference type="GO" id="GO:0051015">
    <property type="term" value="F:actin filament binding"/>
    <property type="evidence" value="ECO:0007669"/>
    <property type="project" value="InterPro"/>
</dbReference>
<name>A0A3L6PZF8_PANMI</name>
<keyword evidence="3" id="KW-0732">Signal</keyword>
<dbReference type="AlphaFoldDB" id="A0A3L6PZF8"/>
<keyword evidence="5" id="KW-0472">Membrane</keyword>
<dbReference type="PANTHER" id="PTHR23213:SF358">
    <property type="entry name" value="FORMIN-LIKE PROTEIN 2"/>
    <property type="match status" value="1"/>
</dbReference>
<accession>A0A3L6PZF8</accession>
<keyword evidence="2" id="KW-0812">Transmembrane</keyword>
<evidence type="ECO:0000256" key="2">
    <source>
        <dbReference type="ARBA" id="ARBA00022692"/>
    </source>
</evidence>
<dbReference type="GO" id="GO:0045010">
    <property type="term" value="P:actin nucleation"/>
    <property type="evidence" value="ECO:0007669"/>
    <property type="project" value="InterPro"/>
</dbReference>
<organism evidence="9 10">
    <name type="scientific">Panicum miliaceum</name>
    <name type="common">Proso millet</name>
    <name type="synonym">Broomcorn millet</name>
    <dbReference type="NCBI Taxonomy" id="4540"/>
    <lineage>
        <taxon>Eukaryota</taxon>
        <taxon>Viridiplantae</taxon>
        <taxon>Streptophyta</taxon>
        <taxon>Embryophyta</taxon>
        <taxon>Tracheophyta</taxon>
        <taxon>Spermatophyta</taxon>
        <taxon>Magnoliopsida</taxon>
        <taxon>Liliopsida</taxon>
        <taxon>Poales</taxon>
        <taxon>Poaceae</taxon>
        <taxon>PACMAD clade</taxon>
        <taxon>Panicoideae</taxon>
        <taxon>Panicodae</taxon>
        <taxon>Paniceae</taxon>
        <taxon>Panicinae</taxon>
        <taxon>Panicum</taxon>
        <taxon>Panicum sect. Panicum</taxon>
    </lineage>
</organism>
<evidence type="ECO:0000256" key="7">
    <source>
        <dbReference type="SAM" id="MobiDB-lite"/>
    </source>
</evidence>
<dbReference type="PANTHER" id="PTHR23213">
    <property type="entry name" value="FORMIN-RELATED"/>
    <property type="match status" value="1"/>
</dbReference>
<dbReference type="Pfam" id="PF02181">
    <property type="entry name" value="FH2"/>
    <property type="match status" value="1"/>
</dbReference>
<dbReference type="SUPFAM" id="SSF101447">
    <property type="entry name" value="Formin homology 2 domain (FH2 domain)"/>
    <property type="match status" value="1"/>
</dbReference>
<protein>
    <submittedName>
        <fullName evidence="9">Formin-like protein 2</fullName>
    </submittedName>
</protein>
<dbReference type="STRING" id="4540.A0A3L6PZF8"/>
<evidence type="ECO:0000256" key="5">
    <source>
        <dbReference type="ARBA" id="ARBA00023136"/>
    </source>
</evidence>
<dbReference type="GO" id="GO:0016020">
    <property type="term" value="C:membrane"/>
    <property type="evidence" value="ECO:0007669"/>
    <property type="project" value="UniProtKB-SubCell"/>
</dbReference>
<keyword evidence="10" id="KW-1185">Reference proteome</keyword>
<feature type="domain" description="FH2" evidence="8">
    <location>
        <begin position="25"/>
        <end position="91"/>
    </location>
</feature>
<evidence type="ECO:0000256" key="3">
    <source>
        <dbReference type="ARBA" id="ARBA00022729"/>
    </source>
</evidence>
<dbReference type="Proteomes" id="UP000275267">
    <property type="component" value="Unassembled WGS sequence"/>
</dbReference>
<dbReference type="PROSITE" id="PS51444">
    <property type="entry name" value="FH2"/>
    <property type="match status" value="1"/>
</dbReference>
<comment type="similarity">
    <text evidence="6">Belongs to the formin-like family. Class-I subfamily.</text>
</comment>
<evidence type="ECO:0000313" key="9">
    <source>
        <dbReference type="EMBL" id="RLM65550.1"/>
    </source>
</evidence>
<gene>
    <name evidence="9" type="ORF">C2845_PM16G09830</name>
</gene>
<evidence type="ECO:0000259" key="8">
    <source>
        <dbReference type="PROSITE" id="PS51444"/>
    </source>
</evidence>
<dbReference type="InterPro" id="IPR042201">
    <property type="entry name" value="FH2_Formin_sf"/>
</dbReference>
<evidence type="ECO:0000256" key="6">
    <source>
        <dbReference type="ARBA" id="ARBA00025793"/>
    </source>
</evidence>
<reference evidence="10" key="1">
    <citation type="journal article" date="2019" name="Nat. Commun.">
        <title>The genome of broomcorn millet.</title>
        <authorList>
            <person name="Zou C."/>
            <person name="Miki D."/>
            <person name="Li D."/>
            <person name="Tang Q."/>
            <person name="Xiao L."/>
            <person name="Rajput S."/>
            <person name="Deng P."/>
            <person name="Jia W."/>
            <person name="Huang R."/>
            <person name="Zhang M."/>
            <person name="Sun Y."/>
            <person name="Hu J."/>
            <person name="Fu X."/>
            <person name="Schnable P.S."/>
            <person name="Li F."/>
            <person name="Zhang H."/>
            <person name="Feng B."/>
            <person name="Zhu X."/>
            <person name="Liu R."/>
            <person name="Schnable J.C."/>
            <person name="Zhu J.-K."/>
            <person name="Zhang H."/>
        </authorList>
    </citation>
    <scope>NUCLEOTIDE SEQUENCE [LARGE SCALE GENOMIC DNA]</scope>
</reference>
<evidence type="ECO:0000256" key="4">
    <source>
        <dbReference type="ARBA" id="ARBA00022989"/>
    </source>
</evidence>
<dbReference type="Gene3D" id="1.20.58.2220">
    <property type="entry name" value="Formin, FH2 domain"/>
    <property type="match status" value="1"/>
</dbReference>
<keyword evidence="4" id="KW-1133">Transmembrane helix</keyword>
<proteinExistence type="inferred from homology"/>